<keyword evidence="3" id="KW-1185">Reference proteome</keyword>
<evidence type="ECO:0000256" key="1">
    <source>
        <dbReference type="SAM" id="MobiDB-lite"/>
    </source>
</evidence>
<organism evidence="2 3">
    <name type="scientific">Apiospora arundinis</name>
    <dbReference type="NCBI Taxonomy" id="335852"/>
    <lineage>
        <taxon>Eukaryota</taxon>
        <taxon>Fungi</taxon>
        <taxon>Dikarya</taxon>
        <taxon>Ascomycota</taxon>
        <taxon>Pezizomycotina</taxon>
        <taxon>Sordariomycetes</taxon>
        <taxon>Xylariomycetidae</taxon>
        <taxon>Amphisphaeriales</taxon>
        <taxon>Apiosporaceae</taxon>
        <taxon>Apiospora</taxon>
    </lineage>
</organism>
<feature type="compositionally biased region" description="Low complexity" evidence="1">
    <location>
        <begin position="114"/>
        <end position="124"/>
    </location>
</feature>
<evidence type="ECO:0000313" key="3">
    <source>
        <dbReference type="Proteomes" id="UP001390339"/>
    </source>
</evidence>
<accession>A0ABR2HNS5</accession>
<reference evidence="2 3" key="1">
    <citation type="journal article" date="2024" name="IMA Fungus">
        <title>Apiospora arundinis, a panoply of carbohydrate-active enzymes and secondary metabolites.</title>
        <authorList>
            <person name="Sorensen T."/>
            <person name="Petersen C."/>
            <person name="Muurmann A.T."/>
            <person name="Christiansen J.V."/>
            <person name="Brundto M.L."/>
            <person name="Overgaard C.K."/>
            <person name="Boysen A.T."/>
            <person name="Wollenberg R.D."/>
            <person name="Larsen T.O."/>
            <person name="Sorensen J.L."/>
            <person name="Nielsen K.L."/>
            <person name="Sondergaard T.E."/>
        </authorList>
    </citation>
    <scope>NUCLEOTIDE SEQUENCE [LARGE SCALE GENOMIC DNA]</scope>
    <source>
        <strain evidence="2 3">AAU 773</strain>
    </source>
</reference>
<dbReference type="SUPFAM" id="SSF57850">
    <property type="entry name" value="RING/U-box"/>
    <property type="match status" value="1"/>
</dbReference>
<sequence>MLGSTWLRKRPAGDASGLVRCGRPEIPCIRPARKTLDPGFDCPILSGIGHKCEDCYFQFNLCYKCYDLRDILHDPGHHFCELGPEFIEVSDGEAPNSPQQESPAEDSDSESDSDSSSSSSSSDSKQAPEQTSNVLASL</sequence>
<proteinExistence type="predicted"/>
<feature type="compositionally biased region" description="Acidic residues" evidence="1">
    <location>
        <begin position="103"/>
        <end position="113"/>
    </location>
</feature>
<name>A0ABR2HNS5_9PEZI</name>
<dbReference type="Proteomes" id="UP001390339">
    <property type="component" value="Unassembled WGS sequence"/>
</dbReference>
<gene>
    <name evidence="2" type="ORF">PGQ11_013305</name>
</gene>
<feature type="compositionally biased region" description="Polar residues" evidence="1">
    <location>
        <begin position="125"/>
        <end position="138"/>
    </location>
</feature>
<comment type="caution">
    <text evidence="2">The sequence shown here is derived from an EMBL/GenBank/DDBJ whole genome shotgun (WGS) entry which is preliminary data.</text>
</comment>
<protein>
    <submittedName>
        <fullName evidence="2">Uncharacterized protein</fullName>
    </submittedName>
</protein>
<dbReference type="EMBL" id="JAPCWZ010000009">
    <property type="protein sequence ID" value="KAK8850826.1"/>
    <property type="molecule type" value="Genomic_DNA"/>
</dbReference>
<feature type="region of interest" description="Disordered" evidence="1">
    <location>
        <begin position="89"/>
        <end position="138"/>
    </location>
</feature>
<evidence type="ECO:0000313" key="2">
    <source>
        <dbReference type="EMBL" id="KAK8850826.1"/>
    </source>
</evidence>